<dbReference type="Proteomes" id="UP001151529">
    <property type="component" value="Chromosome 12"/>
</dbReference>
<evidence type="ECO:0000256" key="10">
    <source>
        <dbReference type="ARBA" id="ARBA00048109"/>
    </source>
</evidence>
<evidence type="ECO:0000256" key="2">
    <source>
        <dbReference type="ARBA" id="ARBA00004586"/>
    </source>
</evidence>
<dbReference type="GO" id="GO:0005789">
    <property type="term" value="C:endoplasmic reticulum membrane"/>
    <property type="evidence" value="ECO:0007669"/>
    <property type="project" value="UniProtKB-SubCell"/>
</dbReference>
<comment type="subcellular location">
    <subcellularLocation>
        <location evidence="1">Cell membrane</location>
        <topology evidence="1">Single-pass membrane protein</topology>
    </subcellularLocation>
    <subcellularLocation>
        <location evidence="2">Endoplasmic reticulum membrane</location>
    </subcellularLocation>
</comment>
<evidence type="ECO:0000256" key="8">
    <source>
        <dbReference type="ARBA" id="ARBA00024360"/>
    </source>
</evidence>
<comment type="caution">
    <text evidence="14">The sequence shown here is derived from an EMBL/GenBank/DDBJ whole genome shotgun (WGS) entry which is preliminary data.</text>
</comment>
<evidence type="ECO:0000256" key="4">
    <source>
        <dbReference type="ARBA" id="ARBA00005189"/>
    </source>
</evidence>
<feature type="region of interest" description="Disordered" evidence="11">
    <location>
        <begin position="1"/>
        <end position="51"/>
    </location>
</feature>
<reference evidence="14" key="1">
    <citation type="submission" date="2022-11" db="EMBL/GenBank/DDBJ databases">
        <authorList>
            <person name="Hyden B.L."/>
            <person name="Feng K."/>
            <person name="Yates T."/>
            <person name="Jawdy S."/>
            <person name="Smart L.B."/>
            <person name="Muchero W."/>
        </authorList>
    </citation>
    <scope>NUCLEOTIDE SEQUENCE</scope>
    <source>
        <tissue evidence="14">Shoot tip</tissue>
    </source>
</reference>
<evidence type="ECO:0000256" key="9">
    <source>
        <dbReference type="ARBA" id="ARBA00047604"/>
    </source>
</evidence>
<comment type="pathway">
    <text evidence="3">Glycerolipid metabolism; triacylglycerol biosynthesis.</text>
</comment>
<dbReference type="InterPro" id="IPR045034">
    <property type="entry name" value="O-acyltransferase_WSD1-like"/>
</dbReference>
<evidence type="ECO:0000256" key="7">
    <source>
        <dbReference type="ARBA" id="ARBA00023315"/>
    </source>
</evidence>
<proteinExistence type="inferred from homology"/>
<evidence type="ECO:0000256" key="1">
    <source>
        <dbReference type="ARBA" id="ARBA00004162"/>
    </source>
</evidence>
<evidence type="ECO:0000256" key="5">
    <source>
        <dbReference type="ARBA" id="ARBA00022679"/>
    </source>
</evidence>
<dbReference type="GO" id="GO:0019432">
    <property type="term" value="P:triglyceride biosynthetic process"/>
    <property type="evidence" value="ECO:0007669"/>
    <property type="project" value="TreeGrafter"/>
</dbReference>
<keyword evidence="5" id="KW-0808">Transferase</keyword>
<keyword evidence="15" id="KW-1185">Reference proteome</keyword>
<feature type="compositionally biased region" description="Basic and acidic residues" evidence="11">
    <location>
        <begin position="21"/>
        <end position="42"/>
    </location>
</feature>
<comment type="pathway">
    <text evidence="4">Lipid metabolism.</text>
</comment>
<comment type="catalytic activity">
    <reaction evidence="9">
        <text>a long chain fatty alcohol + a fatty acyl-CoA = a long-chain alcohol wax ester + CoA</text>
        <dbReference type="Rhea" id="RHEA:38443"/>
        <dbReference type="ChEBI" id="CHEBI:17135"/>
        <dbReference type="ChEBI" id="CHEBI:57287"/>
        <dbReference type="ChEBI" id="CHEBI:77636"/>
        <dbReference type="ChEBI" id="CHEBI:235323"/>
        <dbReference type="EC" id="2.3.1.75"/>
    </reaction>
</comment>
<protein>
    <submittedName>
        <fullName evidence="14">O-ACYLTRANSFERASE WSD1-LIKE</fullName>
    </submittedName>
</protein>
<comment type="similarity">
    <text evidence="8">In the N-terminal section; belongs to the long-chain O-acyltransferase family.</text>
</comment>
<dbReference type="Pfam" id="PF06974">
    <property type="entry name" value="WS_DGAT_C"/>
    <property type="match status" value="1"/>
</dbReference>
<evidence type="ECO:0000259" key="12">
    <source>
        <dbReference type="Pfam" id="PF03007"/>
    </source>
</evidence>
<dbReference type="GO" id="GO:0047196">
    <property type="term" value="F:long-chain-alcohol O-fatty-acyltransferase activity"/>
    <property type="evidence" value="ECO:0007669"/>
    <property type="project" value="UniProtKB-EC"/>
</dbReference>
<name>A0A9Q0NN59_SALVM</name>
<dbReference type="Pfam" id="PF03007">
    <property type="entry name" value="WS_DGAT_cat"/>
    <property type="match status" value="1"/>
</dbReference>
<dbReference type="GO" id="GO:0005886">
    <property type="term" value="C:plasma membrane"/>
    <property type="evidence" value="ECO:0007669"/>
    <property type="project" value="UniProtKB-SubCell"/>
</dbReference>
<feature type="domain" description="O-acyltransferase WSD1 C-terminal" evidence="13">
    <location>
        <begin position="447"/>
        <end position="591"/>
    </location>
</feature>
<dbReference type="GO" id="GO:0004144">
    <property type="term" value="F:diacylglycerol O-acyltransferase activity"/>
    <property type="evidence" value="ECO:0007669"/>
    <property type="project" value="UniProtKB-EC"/>
</dbReference>
<dbReference type="InterPro" id="IPR009721">
    <property type="entry name" value="O-acyltransferase_WSD1_C"/>
</dbReference>
<accession>A0A9Q0NN59</accession>
<reference evidence="14" key="2">
    <citation type="journal article" date="2023" name="Int. J. Mol. Sci.">
        <title>De Novo Assembly and Annotation of 11 Diverse Shrub Willow (Salix) Genomes Reveals Novel Gene Organization in Sex-Linked Regions.</title>
        <authorList>
            <person name="Hyden B."/>
            <person name="Feng K."/>
            <person name="Yates T.B."/>
            <person name="Jawdy S."/>
            <person name="Cereghino C."/>
            <person name="Smart L.B."/>
            <person name="Muchero W."/>
        </authorList>
    </citation>
    <scope>NUCLEOTIDE SEQUENCE [LARGE SCALE GENOMIC DNA]</scope>
    <source>
        <tissue evidence="14">Shoot tip</tissue>
    </source>
</reference>
<evidence type="ECO:0000256" key="11">
    <source>
        <dbReference type="SAM" id="MobiDB-lite"/>
    </source>
</evidence>
<gene>
    <name evidence="14" type="ORF">OIU85_014122</name>
</gene>
<evidence type="ECO:0000256" key="6">
    <source>
        <dbReference type="ARBA" id="ARBA00022824"/>
    </source>
</evidence>
<dbReference type="SUPFAM" id="SSF52777">
    <property type="entry name" value="CoA-dependent acyltransferases"/>
    <property type="match status" value="1"/>
</dbReference>
<keyword evidence="6" id="KW-0256">Endoplasmic reticulum</keyword>
<dbReference type="InterPro" id="IPR004255">
    <property type="entry name" value="O-acyltransferase_WSD1_N"/>
</dbReference>
<evidence type="ECO:0000313" key="15">
    <source>
        <dbReference type="Proteomes" id="UP001151529"/>
    </source>
</evidence>
<dbReference type="EMBL" id="JAPFFL010000018">
    <property type="protein sequence ID" value="KAJ6672850.1"/>
    <property type="molecule type" value="Genomic_DNA"/>
</dbReference>
<dbReference type="PANTHER" id="PTHR31650">
    <property type="entry name" value="O-ACYLTRANSFERASE (WSD1-LIKE) FAMILY PROTEIN"/>
    <property type="match status" value="1"/>
</dbReference>
<feature type="domain" description="O-acyltransferase WSD1-like N-terminal" evidence="12">
    <location>
        <begin position="86"/>
        <end position="297"/>
    </location>
</feature>
<organism evidence="14 15">
    <name type="scientific">Salix viminalis</name>
    <name type="common">Common osier</name>
    <name type="synonym">Basket willow</name>
    <dbReference type="NCBI Taxonomy" id="40686"/>
    <lineage>
        <taxon>Eukaryota</taxon>
        <taxon>Viridiplantae</taxon>
        <taxon>Streptophyta</taxon>
        <taxon>Embryophyta</taxon>
        <taxon>Tracheophyta</taxon>
        <taxon>Spermatophyta</taxon>
        <taxon>Magnoliopsida</taxon>
        <taxon>eudicotyledons</taxon>
        <taxon>Gunneridae</taxon>
        <taxon>Pentapetalae</taxon>
        <taxon>rosids</taxon>
        <taxon>fabids</taxon>
        <taxon>Malpighiales</taxon>
        <taxon>Salicaceae</taxon>
        <taxon>Saliceae</taxon>
        <taxon>Salix</taxon>
    </lineage>
</organism>
<dbReference type="AlphaFoldDB" id="A0A9Q0NN59"/>
<dbReference type="OrthoDB" id="619536at2759"/>
<evidence type="ECO:0000313" key="14">
    <source>
        <dbReference type="EMBL" id="KAJ6672850.1"/>
    </source>
</evidence>
<comment type="catalytic activity">
    <reaction evidence="10">
        <text>an acyl-CoA + a 1,2-diacyl-sn-glycerol = a triacyl-sn-glycerol + CoA</text>
        <dbReference type="Rhea" id="RHEA:10868"/>
        <dbReference type="ChEBI" id="CHEBI:17815"/>
        <dbReference type="ChEBI" id="CHEBI:57287"/>
        <dbReference type="ChEBI" id="CHEBI:58342"/>
        <dbReference type="ChEBI" id="CHEBI:64615"/>
        <dbReference type="EC" id="2.3.1.20"/>
    </reaction>
</comment>
<sequence length="597" mass="66976">MQPSRKAPYQETLVPPVLESVKTKDSAKWETREEMDMADSKESTGSQEPLSPAARLLHAPRFNCTILAAIGCKTSINPGVIKMGLEQTLMKHPRFSKKLVIDDNKCGSKLKWESTAVNVEDHIIEPDLDPYMDSPDQFVEDYISNLSTIPLDLSKPLWEMHILNVKTLDAEAIAVFRIHHSLGDGASLISLLLACTRQTSDPDALPSIPAQQRAGSHFSGGVWWLFFAIWTVLRLIWNTLVDLVLFVATMLYLEDTKTPLKGAYGVELKPKRFVHRTVSLDDIKLVKNAMNMTINDAIMGVTQAGLSRYLNRKYGECFFILFKELVIVQFSRSRSRVRVRDSRDLTRLPGLIKYTFQGCDFLASNKKKSLQPFPIMQMVVDRLVLCCDKFCRGDQSEIEDIENGKKNNIPKNIRLRASVLVNVRPTPGIQALADLMANESNNPRWGWGNRIGYIILPFTIGLQDDPLEHIRKAKAMIDRKKLSLEATFSFHSAMLVIKLFGAKASAAMARRVVSNTTLAFSNVVGPVEEISFYGHPVAYIAPSVYGSPHALTIHFQSYGRKMTIVVAVDPDVIPDPHELCDDLEKSLEIIKHGVLMI</sequence>
<keyword evidence="7" id="KW-0012">Acyltransferase</keyword>
<evidence type="ECO:0000256" key="3">
    <source>
        <dbReference type="ARBA" id="ARBA00004771"/>
    </source>
</evidence>
<dbReference type="PANTHER" id="PTHR31650:SF1">
    <property type="entry name" value="WAX ESTER SYNTHASE_DIACYLGLYCEROL ACYLTRANSFERASE 4-RELATED"/>
    <property type="match status" value="1"/>
</dbReference>
<evidence type="ECO:0000259" key="13">
    <source>
        <dbReference type="Pfam" id="PF06974"/>
    </source>
</evidence>